<accession>A0A0G4GY76</accession>
<name>A0A0G4GY76_9ALVE</name>
<dbReference type="PhylomeDB" id="A0A0G4GY76"/>
<gene>
    <name evidence="1" type="ORF">Cvel_23861</name>
</gene>
<reference evidence="1" key="1">
    <citation type="submission" date="2014-11" db="EMBL/GenBank/DDBJ databases">
        <authorList>
            <person name="Otto D Thomas"/>
            <person name="Naeem Raeece"/>
        </authorList>
    </citation>
    <scope>NUCLEOTIDE SEQUENCE</scope>
</reference>
<evidence type="ECO:0000313" key="1">
    <source>
        <dbReference type="EMBL" id="CEM36008.1"/>
    </source>
</evidence>
<dbReference type="AlphaFoldDB" id="A0A0G4GY76"/>
<organism evidence="1">
    <name type="scientific">Chromera velia CCMP2878</name>
    <dbReference type="NCBI Taxonomy" id="1169474"/>
    <lineage>
        <taxon>Eukaryota</taxon>
        <taxon>Sar</taxon>
        <taxon>Alveolata</taxon>
        <taxon>Colpodellida</taxon>
        <taxon>Chromeraceae</taxon>
        <taxon>Chromera</taxon>
    </lineage>
</organism>
<protein>
    <submittedName>
        <fullName evidence="1">Uncharacterized protein</fullName>
    </submittedName>
</protein>
<dbReference type="VEuPathDB" id="CryptoDB:Cvel_23861"/>
<proteinExistence type="predicted"/>
<sequence>MRDIFASLSNGDTILADVSVTFPISSDAARLRTRSKTAGAAAKMKSEEKQRKYAVAARSVGLRFVALVFETFGRPDRETVSFVKELVGIAGSRAGFSMEGEMRAIQARLTDRYWKVLGCTLQRYVAINVLTSAFHGRGLIGRGQRGPFQPGSLLGREFSIQLAHERDRFVQEDPEIAA</sequence>
<dbReference type="EMBL" id="CDMZ01001671">
    <property type="protein sequence ID" value="CEM36008.1"/>
    <property type="molecule type" value="Genomic_DNA"/>
</dbReference>